<reference evidence="3 4" key="1">
    <citation type="submission" date="2019-10" db="EMBL/GenBank/DDBJ databases">
        <title>Rubrobacter sp nov SCSIO 52915 isolated from a deep-sea sediment in the South China Sea.</title>
        <authorList>
            <person name="Chen R.W."/>
        </authorList>
    </citation>
    <scope>NUCLEOTIDE SEQUENCE [LARGE SCALE GENOMIC DNA]</scope>
    <source>
        <strain evidence="3 4">SCSIO 52915</strain>
    </source>
</reference>
<dbReference type="SUPFAM" id="SSF51182">
    <property type="entry name" value="RmlC-like cupins"/>
    <property type="match status" value="1"/>
</dbReference>
<dbReference type="PANTHER" id="PTHR36440:SF1">
    <property type="entry name" value="PUTATIVE (AFU_ORTHOLOGUE AFUA_8G07350)-RELATED"/>
    <property type="match status" value="1"/>
</dbReference>
<dbReference type="Gene3D" id="2.60.120.10">
    <property type="entry name" value="Jelly Rolls"/>
    <property type="match status" value="1"/>
</dbReference>
<evidence type="ECO:0000313" key="3">
    <source>
        <dbReference type="EMBL" id="QIN77316.1"/>
    </source>
</evidence>
<gene>
    <name evidence="3" type="ORF">GBA65_00960</name>
</gene>
<dbReference type="InterPro" id="IPR053146">
    <property type="entry name" value="QDO-like"/>
</dbReference>
<name>A0A6G8PTM7_9ACTN</name>
<feature type="domain" description="Cupin type-2" evidence="2">
    <location>
        <begin position="95"/>
        <end position="151"/>
    </location>
</feature>
<dbReference type="EMBL" id="CP045121">
    <property type="protein sequence ID" value="QIN77316.1"/>
    <property type="molecule type" value="Genomic_DNA"/>
</dbReference>
<sequence length="249" mass="27113">MAWSTGRRPAAPGSRLGGRAGGRVAVRGRRRERAPDLDARPRRRTRAPPPSHPPGGVTVAHAGKEIESPDTKLVFLQTAADTNGELLRFEQFVRPDHAPVPAHVHGRQEERFVVLSGRMGVRSGEEEGVLEAGEEVVVPPGTPHTFWNATRTGEVLHHVVELRPALNSEGFFETVFGLQRDGLLVRDRVPSPLMMAPIAVEYENWLAGPPIPLQKLLLPPLALLGRLLGYRASYPDYGDGPTNDGRGPA</sequence>
<evidence type="ECO:0000313" key="4">
    <source>
        <dbReference type="Proteomes" id="UP000502706"/>
    </source>
</evidence>
<dbReference type="InterPro" id="IPR014710">
    <property type="entry name" value="RmlC-like_jellyroll"/>
</dbReference>
<evidence type="ECO:0000256" key="1">
    <source>
        <dbReference type="SAM" id="MobiDB-lite"/>
    </source>
</evidence>
<dbReference type="AlphaFoldDB" id="A0A6G8PTM7"/>
<dbReference type="KEGG" id="rmar:GBA65_00960"/>
<dbReference type="Pfam" id="PF07883">
    <property type="entry name" value="Cupin_2"/>
    <property type="match status" value="1"/>
</dbReference>
<feature type="compositionally biased region" description="Low complexity" evidence="1">
    <location>
        <begin position="1"/>
        <end position="14"/>
    </location>
</feature>
<evidence type="ECO:0000259" key="2">
    <source>
        <dbReference type="Pfam" id="PF07883"/>
    </source>
</evidence>
<proteinExistence type="predicted"/>
<dbReference type="InterPro" id="IPR013096">
    <property type="entry name" value="Cupin_2"/>
</dbReference>
<feature type="region of interest" description="Disordered" evidence="1">
    <location>
        <begin position="1"/>
        <end position="60"/>
    </location>
</feature>
<dbReference type="PANTHER" id="PTHR36440">
    <property type="entry name" value="PUTATIVE (AFU_ORTHOLOGUE AFUA_8G07350)-RELATED"/>
    <property type="match status" value="1"/>
</dbReference>
<protein>
    <submittedName>
        <fullName evidence="3">Cupin domain-containing protein</fullName>
    </submittedName>
</protein>
<dbReference type="Proteomes" id="UP000502706">
    <property type="component" value="Chromosome"/>
</dbReference>
<dbReference type="InterPro" id="IPR011051">
    <property type="entry name" value="RmlC_Cupin_sf"/>
</dbReference>
<organism evidence="3 4">
    <name type="scientific">Rubrobacter marinus</name>
    <dbReference type="NCBI Taxonomy" id="2653852"/>
    <lineage>
        <taxon>Bacteria</taxon>
        <taxon>Bacillati</taxon>
        <taxon>Actinomycetota</taxon>
        <taxon>Rubrobacteria</taxon>
        <taxon>Rubrobacterales</taxon>
        <taxon>Rubrobacteraceae</taxon>
        <taxon>Rubrobacter</taxon>
    </lineage>
</organism>
<keyword evidence="4" id="KW-1185">Reference proteome</keyword>
<accession>A0A6G8PTM7</accession>